<keyword evidence="2" id="KW-1133">Transmembrane helix</keyword>
<protein>
    <submittedName>
        <fullName evidence="3">Uncharacterized protein</fullName>
    </submittedName>
</protein>
<sequence length="162" mass="18567">MVTSFNKTFLRILFTLLKDSKGVNLTTAEVTIEDLSLTSNSTARTKGDVDHGALMYIVTVLMFYSAGIIVMIVKYLITERRELEQEQVLESFFRSMPDTKSLKEDHVNKVAIRAFHTLTSSSINEKDEEEKSDEDEEILVDTEMDQNEDDEEIALKKHVLDR</sequence>
<proteinExistence type="predicted"/>
<reference evidence="3 4" key="1">
    <citation type="submission" date="2024-11" db="EMBL/GenBank/DDBJ databases">
        <title>Chromosome-level genome assembly of the freshwater bivalve Anodonta woodiana.</title>
        <authorList>
            <person name="Chen X."/>
        </authorList>
    </citation>
    <scope>NUCLEOTIDE SEQUENCE [LARGE SCALE GENOMIC DNA]</scope>
    <source>
        <strain evidence="3">MN2024</strain>
        <tissue evidence="3">Gills</tissue>
    </source>
</reference>
<dbReference type="AlphaFoldDB" id="A0ABD3W4M4"/>
<keyword evidence="2" id="KW-0812">Transmembrane</keyword>
<evidence type="ECO:0000256" key="1">
    <source>
        <dbReference type="SAM" id="MobiDB-lite"/>
    </source>
</evidence>
<comment type="caution">
    <text evidence="3">The sequence shown here is derived from an EMBL/GenBank/DDBJ whole genome shotgun (WGS) entry which is preliminary data.</text>
</comment>
<feature type="compositionally biased region" description="Acidic residues" evidence="1">
    <location>
        <begin position="126"/>
        <end position="152"/>
    </location>
</feature>
<feature type="transmembrane region" description="Helical" evidence="2">
    <location>
        <begin position="53"/>
        <end position="77"/>
    </location>
</feature>
<evidence type="ECO:0000256" key="2">
    <source>
        <dbReference type="SAM" id="Phobius"/>
    </source>
</evidence>
<organism evidence="3 4">
    <name type="scientific">Sinanodonta woodiana</name>
    <name type="common">Chinese pond mussel</name>
    <name type="synonym">Anodonta woodiana</name>
    <dbReference type="NCBI Taxonomy" id="1069815"/>
    <lineage>
        <taxon>Eukaryota</taxon>
        <taxon>Metazoa</taxon>
        <taxon>Spiralia</taxon>
        <taxon>Lophotrochozoa</taxon>
        <taxon>Mollusca</taxon>
        <taxon>Bivalvia</taxon>
        <taxon>Autobranchia</taxon>
        <taxon>Heteroconchia</taxon>
        <taxon>Palaeoheterodonta</taxon>
        <taxon>Unionida</taxon>
        <taxon>Unionoidea</taxon>
        <taxon>Unionidae</taxon>
        <taxon>Unioninae</taxon>
        <taxon>Sinanodonta</taxon>
    </lineage>
</organism>
<keyword evidence="4" id="KW-1185">Reference proteome</keyword>
<name>A0ABD3W4M4_SINWO</name>
<dbReference type="Proteomes" id="UP001634394">
    <property type="component" value="Unassembled WGS sequence"/>
</dbReference>
<accession>A0ABD3W4M4</accession>
<evidence type="ECO:0000313" key="4">
    <source>
        <dbReference type="Proteomes" id="UP001634394"/>
    </source>
</evidence>
<gene>
    <name evidence="3" type="ORF">ACJMK2_041580</name>
</gene>
<evidence type="ECO:0000313" key="3">
    <source>
        <dbReference type="EMBL" id="KAL3868821.1"/>
    </source>
</evidence>
<keyword evidence="2" id="KW-0472">Membrane</keyword>
<feature type="region of interest" description="Disordered" evidence="1">
    <location>
        <begin position="123"/>
        <end position="153"/>
    </location>
</feature>
<dbReference type="EMBL" id="JBJQND010000008">
    <property type="protein sequence ID" value="KAL3868821.1"/>
    <property type="molecule type" value="Genomic_DNA"/>
</dbReference>